<dbReference type="Pfam" id="PF09334">
    <property type="entry name" value="tRNA-synt_1g"/>
    <property type="match status" value="1"/>
</dbReference>
<comment type="subcellular location">
    <subcellularLocation>
        <location evidence="2 11">Cytoplasm</location>
    </subcellularLocation>
</comment>
<dbReference type="FunFam" id="2.20.28.20:FF:000001">
    <property type="entry name" value="Methionine--tRNA ligase"/>
    <property type="match status" value="1"/>
</dbReference>
<proteinExistence type="inferred from homology"/>
<evidence type="ECO:0000313" key="14">
    <source>
        <dbReference type="EMBL" id="MBU2690950.1"/>
    </source>
</evidence>
<dbReference type="NCBIfam" id="NF001100">
    <property type="entry name" value="PRK00133.1"/>
    <property type="match status" value="1"/>
</dbReference>
<evidence type="ECO:0000256" key="10">
    <source>
        <dbReference type="ARBA" id="ARBA00047364"/>
    </source>
</evidence>
<keyword evidence="8 11" id="KW-0648">Protein biosynthesis</keyword>
<sequence>MTDLEKGRHILVCVAWPYANAALHLGHMAGCYLPADIFARYHRLVGSDMIMVSGSDMHGTPIALAAEAEGVAPAVIAERNHGINTKALLDLDIKFDLFTSTATENHRQVVQELFLNLYNKGYVIPKTQKNPYCVSCSRFLADRFVEGECPHCGDSGARGDQCDHCGKTLDPQELINPRCKQSGDTPEFRETEHLFLRLSAFEKELLEWIEPKSHWRPNVINFTRNWLKEGLNDRAITRDLEYGIPIPLDGFEGKRIYVWFEAVIGYLSASKEWAQRSGDPDAWKRWWQNPEARSFYFLGKDNIPFHTIIWPSMLMAHGGLNLPYDVPANEYLQLGGAKFSKSSGLGVWVSDVADKFQSDSIRYYLTNNMPETRDSSWEWKEFIERVNNELVGIFGNLCHRSLTFTRKRFGTIPPLGDLDGDDLEMLGRIEATGREISAELETCNFRRALRALMNLAQSGNQYFDKKAPWALVKTDKDACGSALHVCLKLLQALAVYCAPFTPKASERLWGYLGNTGPLSWEGALQRLETGRELAEPAILFEKVELEGEQEDSTK</sequence>
<dbReference type="HAMAP" id="MF_00098">
    <property type="entry name" value="Met_tRNA_synth_type1"/>
    <property type="match status" value="1"/>
</dbReference>
<dbReference type="CDD" id="cd00814">
    <property type="entry name" value="MetRS_core"/>
    <property type="match status" value="1"/>
</dbReference>
<evidence type="ECO:0000256" key="5">
    <source>
        <dbReference type="ARBA" id="ARBA00022598"/>
    </source>
</evidence>
<evidence type="ECO:0000256" key="11">
    <source>
        <dbReference type="HAMAP-Rule" id="MF_00098"/>
    </source>
</evidence>
<feature type="short sequence motif" description="'HIGH' region" evidence="11">
    <location>
        <begin position="17"/>
        <end position="27"/>
    </location>
</feature>
<dbReference type="PANTHER" id="PTHR45765">
    <property type="entry name" value="METHIONINE--TRNA LIGASE"/>
    <property type="match status" value="1"/>
</dbReference>
<dbReference type="InterPro" id="IPR014758">
    <property type="entry name" value="Met-tRNA_synth"/>
</dbReference>
<dbReference type="InterPro" id="IPR001412">
    <property type="entry name" value="aa-tRNA-synth_I_CS"/>
</dbReference>
<gene>
    <name evidence="11 14" type="primary">metG</name>
    <name evidence="14" type="ORF">KJ970_08475</name>
</gene>
<keyword evidence="6 11" id="KW-0547">Nucleotide-binding</keyword>
<dbReference type="InterPro" id="IPR041872">
    <property type="entry name" value="Anticodon_Met"/>
</dbReference>
<accession>A0A948RTX9</accession>
<dbReference type="Proteomes" id="UP000777784">
    <property type="component" value="Unassembled WGS sequence"/>
</dbReference>
<keyword evidence="9 11" id="KW-0030">Aminoacyl-tRNA synthetase</keyword>
<comment type="caution">
    <text evidence="14">The sequence shown here is derived from an EMBL/GenBank/DDBJ whole genome shotgun (WGS) entry which is preliminary data.</text>
</comment>
<evidence type="ECO:0000259" key="13">
    <source>
        <dbReference type="Pfam" id="PF19303"/>
    </source>
</evidence>
<keyword evidence="4 11" id="KW-0963">Cytoplasm</keyword>
<feature type="binding site" evidence="11">
    <location>
        <position position="341"/>
    </location>
    <ligand>
        <name>ATP</name>
        <dbReference type="ChEBI" id="CHEBI:30616"/>
    </ligand>
</feature>
<dbReference type="SUPFAM" id="SSF47323">
    <property type="entry name" value="Anticodon-binding domain of a subclass of class I aminoacyl-tRNA synthetases"/>
    <property type="match status" value="1"/>
</dbReference>
<evidence type="ECO:0000256" key="9">
    <source>
        <dbReference type="ARBA" id="ARBA00023146"/>
    </source>
</evidence>
<dbReference type="CDD" id="cd07957">
    <property type="entry name" value="Anticodon_Ia_Met"/>
    <property type="match status" value="1"/>
</dbReference>
<feature type="binding site" evidence="11">
    <location>
        <position position="162"/>
    </location>
    <ligand>
        <name>Zn(2+)</name>
        <dbReference type="ChEBI" id="CHEBI:29105"/>
    </ligand>
</feature>
<feature type="short sequence motif" description="'KMSKS' region" evidence="11">
    <location>
        <begin position="338"/>
        <end position="342"/>
    </location>
</feature>
<dbReference type="PRINTS" id="PR01041">
    <property type="entry name" value="TRNASYNTHMET"/>
</dbReference>
<keyword evidence="11" id="KW-0479">Metal-binding</keyword>
<dbReference type="InterPro" id="IPR033911">
    <property type="entry name" value="MetRS_core"/>
</dbReference>
<feature type="binding site" evidence="11">
    <location>
        <position position="152"/>
    </location>
    <ligand>
        <name>Zn(2+)</name>
        <dbReference type="ChEBI" id="CHEBI:29105"/>
    </ligand>
</feature>
<dbReference type="GO" id="GO:0046872">
    <property type="term" value="F:metal ion binding"/>
    <property type="evidence" value="ECO:0007669"/>
    <property type="project" value="UniProtKB-KW"/>
</dbReference>
<evidence type="ECO:0000256" key="3">
    <source>
        <dbReference type="ARBA" id="ARBA00008258"/>
    </source>
</evidence>
<protein>
    <recommendedName>
        <fullName evidence="11">Methionine--tRNA ligase</fullName>
        <ecNumber evidence="11">6.1.1.10</ecNumber>
    </recommendedName>
    <alternativeName>
        <fullName evidence="11">Methionyl-tRNA synthetase</fullName>
        <shortName evidence="11">MetRS</shortName>
    </alternativeName>
</protein>
<dbReference type="PANTHER" id="PTHR45765:SF1">
    <property type="entry name" value="METHIONINE--TRNA LIGASE, CYTOPLASMIC"/>
    <property type="match status" value="1"/>
</dbReference>
<dbReference type="Gene3D" id="2.20.28.20">
    <property type="entry name" value="Methionyl-tRNA synthetase, Zn-domain"/>
    <property type="match status" value="1"/>
</dbReference>
<dbReference type="Pfam" id="PF19303">
    <property type="entry name" value="Anticodon_3"/>
    <property type="match status" value="1"/>
</dbReference>
<dbReference type="Gene3D" id="1.10.730.10">
    <property type="entry name" value="Isoleucyl-tRNA Synthetase, Domain 1"/>
    <property type="match status" value="1"/>
</dbReference>
<evidence type="ECO:0000256" key="2">
    <source>
        <dbReference type="ARBA" id="ARBA00004496"/>
    </source>
</evidence>
<dbReference type="EC" id="6.1.1.10" evidence="11"/>
<organism evidence="14 15">
    <name type="scientific">Eiseniibacteriota bacterium</name>
    <dbReference type="NCBI Taxonomy" id="2212470"/>
    <lineage>
        <taxon>Bacteria</taxon>
        <taxon>Candidatus Eiseniibacteriota</taxon>
    </lineage>
</organism>
<dbReference type="GO" id="GO:0006431">
    <property type="term" value="P:methionyl-tRNA aminoacylation"/>
    <property type="evidence" value="ECO:0007669"/>
    <property type="project" value="UniProtKB-UniRule"/>
</dbReference>
<dbReference type="GO" id="GO:0005829">
    <property type="term" value="C:cytosol"/>
    <property type="evidence" value="ECO:0007669"/>
    <property type="project" value="TreeGrafter"/>
</dbReference>
<dbReference type="AlphaFoldDB" id="A0A948RTX9"/>
<keyword evidence="11" id="KW-0862">Zinc</keyword>
<dbReference type="InterPro" id="IPR023458">
    <property type="entry name" value="Met-tRNA_ligase_1"/>
</dbReference>
<dbReference type="GO" id="GO:0004825">
    <property type="term" value="F:methionine-tRNA ligase activity"/>
    <property type="evidence" value="ECO:0007669"/>
    <property type="project" value="UniProtKB-UniRule"/>
</dbReference>
<keyword evidence="7 11" id="KW-0067">ATP-binding</keyword>
<dbReference type="PROSITE" id="PS00178">
    <property type="entry name" value="AA_TRNA_LIGASE_I"/>
    <property type="match status" value="1"/>
</dbReference>
<comment type="similarity">
    <text evidence="3 11">Belongs to the class-I aminoacyl-tRNA synthetase family. MetG type 1 subfamily.</text>
</comment>
<dbReference type="GO" id="GO:0005524">
    <property type="term" value="F:ATP binding"/>
    <property type="evidence" value="ECO:0007669"/>
    <property type="project" value="UniProtKB-UniRule"/>
</dbReference>
<evidence type="ECO:0000313" key="15">
    <source>
        <dbReference type="Proteomes" id="UP000777784"/>
    </source>
</evidence>
<feature type="domain" description="Methionyl/Leucyl tRNA synthetase" evidence="12">
    <location>
        <begin position="10"/>
        <end position="401"/>
    </location>
</feature>
<reference evidence="14" key="1">
    <citation type="submission" date="2021-05" db="EMBL/GenBank/DDBJ databases">
        <title>Energy efficiency and biological interactions define the core microbiome of deep oligotrophic groundwater.</title>
        <authorList>
            <person name="Mehrshad M."/>
            <person name="Lopez-Fernandez M."/>
            <person name="Bell E."/>
            <person name="Bernier-Latmani R."/>
            <person name="Bertilsson S."/>
            <person name="Dopson M."/>
        </authorList>
    </citation>
    <scope>NUCLEOTIDE SEQUENCE</scope>
    <source>
        <strain evidence="14">Modern_marine.mb.64</strain>
    </source>
</reference>
<dbReference type="Gene3D" id="3.40.50.620">
    <property type="entry name" value="HUPs"/>
    <property type="match status" value="1"/>
</dbReference>
<dbReference type="NCBIfam" id="TIGR00398">
    <property type="entry name" value="metG"/>
    <property type="match status" value="1"/>
</dbReference>
<dbReference type="SUPFAM" id="SSF52374">
    <property type="entry name" value="Nucleotidylyl transferase"/>
    <property type="match status" value="1"/>
</dbReference>
<feature type="binding site" evidence="11">
    <location>
        <position position="165"/>
    </location>
    <ligand>
        <name>Zn(2+)</name>
        <dbReference type="ChEBI" id="CHEBI:29105"/>
    </ligand>
</feature>
<dbReference type="InterPro" id="IPR029038">
    <property type="entry name" value="MetRS_Zn"/>
</dbReference>
<dbReference type="InterPro" id="IPR009080">
    <property type="entry name" value="tRNAsynth_Ia_anticodon-bd"/>
</dbReference>
<evidence type="ECO:0000259" key="12">
    <source>
        <dbReference type="Pfam" id="PF09334"/>
    </source>
</evidence>
<dbReference type="InterPro" id="IPR014729">
    <property type="entry name" value="Rossmann-like_a/b/a_fold"/>
</dbReference>
<keyword evidence="5 11" id="KW-0436">Ligase</keyword>
<comment type="catalytic activity">
    <reaction evidence="10 11">
        <text>tRNA(Met) + L-methionine + ATP = L-methionyl-tRNA(Met) + AMP + diphosphate</text>
        <dbReference type="Rhea" id="RHEA:13481"/>
        <dbReference type="Rhea" id="RHEA-COMP:9667"/>
        <dbReference type="Rhea" id="RHEA-COMP:9698"/>
        <dbReference type="ChEBI" id="CHEBI:30616"/>
        <dbReference type="ChEBI" id="CHEBI:33019"/>
        <dbReference type="ChEBI" id="CHEBI:57844"/>
        <dbReference type="ChEBI" id="CHEBI:78442"/>
        <dbReference type="ChEBI" id="CHEBI:78530"/>
        <dbReference type="ChEBI" id="CHEBI:456215"/>
        <dbReference type="EC" id="6.1.1.10"/>
    </reaction>
</comment>
<dbReference type="EMBL" id="JAHJDP010000042">
    <property type="protein sequence ID" value="MBU2690950.1"/>
    <property type="molecule type" value="Genomic_DNA"/>
</dbReference>
<comment type="subunit">
    <text evidence="11">Monomer.</text>
</comment>
<evidence type="ECO:0000256" key="6">
    <source>
        <dbReference type="ARBA" id="ARBA00022741"/>
    </source>
</evidence>
<comment type="function">
    <text evidence="1 11">Is required not only for elongation of protein synthesis but also for the initiation of all mRNA translation through initiator tRNA(fMet) aminoacylation.</text>
</comment>
<feature type="binding site" evidence="11">
    <location>
        <position position="149"/>
    </location>
    <ligand>
        <name>Zn(2+)</name>
        <dbReference type="ChEBI" id="CHEBI:29105"/>
    </ligand>
</feature>
<name>A0A948RTX9_UNCEI</name>
<dbReference type="SUPFAM" id="SSF57770">
    <property type="entry name" value="Methionyl-tRNA synthetase (MetRS), Zn-domain"/>
    <property type="match status" value="1"/>
</dbReference>
<evidence type="ECO:0000256" key="1">
    <source>
        <dbReference type="ARBA" id="ARBA00003314"/>
    </source>
</evidence>
<feature type="domain" description="Methionyl-tRNA synthetase anticodon-binding" evidence="13">
    <location>
        <begin position="415"/>
        <end position="548"/>
    </location>
</feature>
<evidence type="ECO:0000256" key="7">
    <source>
        <dbReference type="ARBA" id="ARBA00022840"/>
    </source>
</evidence>
<evidence type="ECO:0000256" key="8">
    <source>
        <dbReference type="ARBA" id="ARBA00022917"/>
    </source>
</evidence>
<comment type="cofactor">
    <cofactor evidence="11">
        <name>Zn(2+)</name>
        <dbReference type="ChEBI" id="CHEBI:29105"/>
    </cofactor>
    <text evidence="11">Binds 1 zinc ion per subunit.</text>
</comment>
<dbReference type="InterPro" id="IPR015413">
    <property type="entry name" value="Methionyl/Leucyl_tRNA_Synth"/>
</dbReference>
<evidence type="ECO:0000256" key="4">
    <source>
        <dbReference type="ARBA" id="ARBA00022490"/>
    </source>
</evidence>